<name>A0ABR8AJU7_9CYAN</name>
<feature type="transmembrane region" description="Helical" evidence="1">
    <location>
        <begin position="91"/>
        <end position="114"/>
    </location>
</feature>
<evidence type="ECO:0000313" key="2">
    <source>
        <dbReference type="EMBL" id="MBD2200248.1"/>
    </source>
</evidence>
<comment type="caution">
    <text evidence="2">The sequence shown here is derived from an EMBL/GenBank/DDBJ whole genome shotgun (WGS) entry which is preliminary data.</text>
</comment>
<gene>
    <name evidence="2" type="ORF">H6G24_33100</name>
</gene>
<evidence type="ECO:0000313" key="3">
    <source>
        <dbReference type="Proteomes" id="UP000658514"/>
    </source>
</evidence>
<feature type="transmembrane region" description="Helical" evidence="1">
    <location>
        <begin position="120"/>
        <end position="140"/>
    </location>
</feature>
<dbReference type="EMBL" id="JACJQH010000081">
    <property type="protein sequence ID" value="MBD2200248.1"/>
    <property type="molecule type" value="Genomic_DNA"/>
</dbReference>
<protein>
    <submittedName>
        <fullName evidence="2">Uncharacterized protein</fullName>
    </submittedName>
</protein>
<proteinExistence type="predicted"/>
<organism evidence="2 3">
    <name type="scientific">Calothrix parietina FACHB-288</name>
    <dbReference type="NCBI Taxonomy" id="2692896"/>
    <lineage>
        <taxon>Bacteria</taxon>
        <taxon>Bacillati</taxon>
        <taxon>Cyanobacteriota</taxon>
        <taxon>Cyanophyceae</taxon>
        <taxon>Nostocales</taxon>
        <taxon>Calotrichaceae</taxon>
        <taxon>Calothrix</taxon>
    </lineage>
</organism>
<dbReference type="RefSeq" id="WP_190550882.1">
    <property type="nucleotide sequence ID" value="NZ_CAWPNO010000119.1"/>
</dbReference>
<keyword evidence="1" id="KW-0812">Transmembrane</keyword>
<keyword evidence="3" id="KW-1185">Reference proteome</keyword>
<sequence>MKLLPYDSFTIVVPQPLSVVLQRLNAKVEAPKLYRFSREHAPYQGTVSEQGFQITRIIHYRNSFLPVIKGRFQIESSYQTEVHIKMSLHPFVMAFLGFWFFFWYSATIPISLVGSMPNGMPILFLGMPILMLIIFWFAFWNEANRSRNELTQIIQGEL</sequence>
<keyword evidence="1" id="KW-1133">Transmembrane helix</keyword>
<evidence type="ECO:0000256" key="1">
    <source>
        <dbReference type="SAM" id="Phobius"/>
    </source>
</evidence>
<dbReference type="Proteomes" id="UP000658514">
    <property type="component" value="Unassembled WGS sequence"/>
</dbReference>
<reference evidence="2 3" key="1">
    <citation type="journal article" date="2020" name="ISME J.">
        <title>Comparative genomics reveals insights into cyanobacterial evolution and habitat adaptation.</title>
        <authorList>
            <person name="Chen M.Y."/>
            <person name="Teng W.K."/>
            <person name="Zhao L."/>
            <person name="Hu C.X."/>
            <person name="Zhou Y.K."/>
            <person name="Han B.P."/>
            <person name="Song L.R."/>
            <person name="Shu W.S."/>
        </authorList>
    </citation>
    <scope>NUCLEOTIDE SEQUENCE [LARGE SCALE GENOMIC DNA]</scope>
    <source>
        <strain evidence="2 3">FACHB-288</strain>
    </source>
</reference>
<keyword evidence="1" id="KW-0472">Membrane</keyword>
<accession>A0ABR8AJU7</accession>